<dbReference type="Pfam" id="PF02321">
    <property type="entry name" value="OEP"/>
    <property type="match status" value="1"/>
</dbReference>
<dbReference type="PANTHER" id="PTHR30026:SF20">
    <property type="entry name" value="OUTER MEMBRANE PROTEIN TOLC"/>
    <property type="match status" value="1"/>
</dbReference>
<keyword evidence="11" id="KW-1185">Reference proteome</keyword>
<dbReference type="PANTHER" id="PTHR30026">
    <property type="entry name" value="OUTER MEMBRANE PROTEIN TOLC"/>
    <property type="match status" value="1"/>
</dbReference>
<evidence type="ECO:0000256" key="9">
    <source>
        <dbReference type="SAM" id="SignalP"/>
    </source>
</evidence>
<dbReference type="Proteomes" id="UP000199227">
    <property type="component" value="Unassembled WGS sequence"/>
</dbReference>
<dbReference type="AlphaFoldDB" id="A0A1I5QST9"/>
<dbReference type="InterPro" id="IPR003423">
    <property type="entry name" value="OMP_efflux"/>
</dbReference>
<evidence type="ECO:0000256" key="8">
    <source>
        <dbReference type="SAM" id="Coils"/>
    </source>
</evidence>
<gene>
    <name evidence="10" type="ORF">SAMN05216234_12211</name>
</gene>
<dbReference type="OrthoDB" id="5372171at2"/>
<keyword evidence="5" id="KW-0812">Transmembrane</keyword>
<evidence type="ECO:0000256" key="4">
    <source>
        <dbReference type="ARBA" id="ARBA00022452"/>
    </source>
</evidence>
<evidence type="ECO:0000313" key="10">
    <source>
        <dbReference type="EMBL" id="SFP49325.1"/>
    </source>
</evidence>
<feature type="coiled-coil region" evidence="8">
    <location>
        <begin position="370"/>
        <end position="404"/>
    </location>
</feature>
<keyword evidence="3" id="KW-0813">Transport</keyword>
<protein>
    <submittedName>
        <fullName evidence="10">Outer membrane protein TolC</fullName>
    </submittedName>
</protein>
<proteinExistence type="inferred from homology"/>
<dbReference type="STRING" id="223786.SAMN05216234_12211"/>
<dbReference type="GO" id="GO:1990281">
    <property type="term" value="C:efflux pump complex"/>
    <property type="evidence" value="ECO:0007669"/>
    <property type="project" value="TreeGrafter"/>
</dbReference>
<feature type="coiled-coil region" evidence="8">
    <location>
        <begin position="179"/>
        <end position="206"/>
    </location>
</feature>
<dbReference type="SUPFAM" id="SSF56954">
    <property type="entry name" value="Outer membrane efflux proteins (OEP)"/>
    <property type="match status" value="1"/>
</dbReference>
<dbReference type="RefSeq" id="WP_092912714.1">
    <property type="nucleotide sequence ID" value="NZ_FOXB01000022.1"/>
</dbReference>
<name>A0A1I5QST9_9BACT</name>
<dbReference type="InterPro" id="IPR051906">
    <property type="entry name" value="TolC-like"/>
</dbReference>
<organism evidence="10 11">
    <name type="scientific">Hydrogenimonas thermophila</name>
    <dbReference type="NCBI Taxonomy" id="223786"/>
    <lineage>
        <taxon>Bacteria</taxon>
        <taxon>Pseudomonadati</taxon>
        <taxon>Campylobacterota</taxon>
        <taxon>Epsilonproteobacteria</taxon>
        <taxon>Campylobacterales</taxon>
        <taxon>Hydrogenimonadaceae</taxon>
        <taxon>Hydrogenimonas</taxon>
    </lineage>
</organism>
<feature type="chain" id="PRO_5011436381" evidence="9">
    <location>
        <begin position="17"/>
        <end position="452"/>
    </location>
</feature>
<dbReference type="Gene3D" id="1.20.1600.10">
    <property type="entry name" value="Outer membrane efflux proteins (OEP)"/>
    <property type="match status" value="1"/>
</dbReference>
<dbReference type="GO" id="GO:0015288">
    <property type="term" value="F:porin activity"/>
    <property type="evidence" value="ECO:0007669"/>
    <property type="project" value="TreeGrafter"/>
</dbReference>
<evidence type="ECO:0000256" key="3">
    <source>
        <dbReference type="ARBA" id="ARBA00022448"/>
    </source>
</evidence>
<dbReference type="GO" id="GO:0009279">
    <property type="term" value="C:cell outer membrane"/>
    <property type="evidence" value="ECO:0007669"/>
    <property type="project" value="UniProtKB-SubCell"/>
</dbReference>
<keyword evidence="6" id="KW-0472">Membrane</keyword>
<keyword evidence="9" id="KW-0732">Signal</keyword>
<feature type="signal peptide" evidence="9">
    <location>
        <begin position="1"/>
        <end position="16"/>
    </location>
</feature>
<reference evidence="10 11" key="1">
    <citation type="submission" date="2016-10" db="EMBL/GenBank/DDBJ databases">
        <authorList>
            <person name="de Groot N.N."/>
        </authorList>
    </citation>
    <scope>NUCLEOTIDE SEQUENCE [LARGE SCALE GENOMIC DNA]</scope>
    <source>
        <strain evidence="10 11">EP1-55-1</strain>
    </source>
</reference>
<keyword evidence="8" id="KW-0175">Coiled coil</keyword>
<evidence type="ECO:0000256" key="2">
    <source>
        <dbReference type="ARBA" id="ARBA00007613"/>
    </source>
</evidence>
<dbReference type="EMBL" id="FOXB01000022">
    <property type="protein sequence ID" value="SFP49325.1"/>
    <property type="molecule type" value="Genomic_DNA"/>
</dbReference>
<evidence type="ECO:0000256" key="6">
    <source>
        <dbReference type="ARBA" id="ARBA00023136"/>
    </source>
</evidence>
<evidence type="ECO:0000313" key="11">
    <source>
        <dbReference type="Proteomes" id="UP000199227"/>
    </source>
</evidence>
<sequence length="452" mass="51589">MKKTLLAMVLALPLFAVQEHLTLEQALTLVKQNNLEIKVAQDDVRMKELDIDVAKGYNYGSLDLVINALRSNDAGNVFGFKLQSREATFGDFGFADFLNPPPGTTDPLVVQPKDLNHPEARNHFQEKIQYQVPLYVGGKLNKYGQIAQKMAEMSRLDKQKVVNEKIFQTRKTFYDIALVNSYIKNLKIILNNVEELEDTVANMVKEGYALDIDLLQVKSKKADVLRMLNQAKLNRDLAYQFLSFLVDDKVESVAIADKDVPMPIMSKEEMLNRNIDIQKAKMGLKITDLALGVERASFYPQIGAFAEYGSADDQFMNDFSDKDAYTVGVQLKWNIFNGLIDKSKYEKARVQNLKVRHQVELAKKGIALKIDKIITEIKSKEYDIKSLQEKVKLARRVYENYYNRYKEGLISINDVLIKNSEEIQAVLKLAETRNARNDKVFELENIINKGTL</sequence>
<dbReference type="GO" id="GO:0015562">
    <property type="term" value="F:efflux transmembrane transporter activity"/>
    <property type="evidence" value="ECO:0007669"/>
    <property type="project" value="InterPro"/>
</dbReference>
<accession>A0A1I5QST9</accession>
<evidence type="ECO:0000256" key="5">
    <source>
        <dbReference type="ARBA" id="ARBA00022692"/>
    </source>
</evidence>
<keyword evidence="7" id="KW-0998">Cell outer membrane</keyword>
<evidence type="ECO:0000256" key="7">
    <source>
        <dbReference type="ARBA" id="ARBA00023237"/>
    </source>
</evidence>
<keyword evidence="4" id="KW-1134">Transmembrane beta strand</keyword>
<comment type="subcellular location">
    <subcellularLocation>
        <location evidence="1">Cell outer membrane</location>
    </subcellularLocation>
</comment>
<comment type="similarity">
    <text evidence="2">Belongs to the outer membrane factor (OMF) (TC 1.B.17) family.</text>
</comment>
<evidence type="ECO:0000256" key="1">
    <source>
        <dbReference type="ARBA" id="ARBA00004442"/>
    </source>
</evidence>